<evidence type="ECO:0000256" key="3">
    <source>
        <dbReference type="ARBA" id="ARBA00022898"/>
    </source>
</evidence>
<dbReference type="PROSITE" id="PS51257">
    <property type="entry name" value="PROKAR_LIPOPROTEIN"/>
    <property type="match status" value="1"/>
</dbReference>
<dbReference type="InterPro" id="IPR015422">
    <property type="entry name" value="PyrdxlP-dep_Trfase_small"/>
</dbReference>
<evidence type="ECO:0000256" key="4">
    <source>
        <dbReference type="SAM" id="SignalP"/>
    </source>
</evidence>
<keyword evidence="4" id="KW-0732">Signal</keyword>
<keyword evidence="3" id="KW-0663">Pyridoxal phosphate</keyword>
<dbReference type="RefSeq" id="WP_394845020.1">
    <property type="nucleotide sequence ID" value="NZ_CP089982.1"/>
</dbReference>
<dbReference type="InterPro" id="IPR015421">
    <property type="entry name" value="PyrdxlP-dep_Trfase_major"/>
</dbReference>
<keyword evidence="6" id="KW-0456">Lyase</keyword>
<dbReference type="GO" id="GO:0016829">
    <property type="term" value="F:lyase activity"/>
    <property type="evidence" value="ECO:0007669"/>
    <property type="project" value="UniProtKB-KW"/>
</dbReference>
<dbReference type="InterPro" id="IPR015424">
    <property type="entry name" value="PyrdxlP-dep_Trfase"/>
</dbReference>
<dbReference type="SUPFAM" id="SSF53383">
    <property type="entry name" value="PLP-dependent transferases"/>
    <property type="match status" value="1"/>
</dbReference>
<evidence type="ECO:0000259" key="5">
    <source>
        <dbReference type="Pfam" id="PF01212"/>
    </source>
</evidence>
<dbReference type="Gene3D" id="3.40.640.10">
    <property type="entry name" value="Type I PLP-dependent aspartate aminotransferase-like (Major domain)"/>
    <property type="match status" value="1"/>
</dbReference>
<dbReference type="Pfam" id="PF01212">
    <property type="entry name" value="Beta_elim_lyase"/>
    <property type="match status" value="1"/>
</dbReference>
<evidence type="ECO:0000313" key="7">
    <source>
        <dbReference type="Proteomes" id="UP001379533"/>
    </source>
</evidence>
<dbReference type="InterPro" id="IPR006311">
    <property type="entry name" value="TAT_signal"/>
</dbReference>
<dbReference type="EMBL" id="CP089982">
    <property type="protein sequence ID" value="WXA94414.1"/>
    <property type="molecule type" value="Genomic_DNA"/>
</dbReference>
<reference evidence="6 7" key="1">
    <citation type="submission" date="2021-12" db="EMBL/GenBank/DDBJ databases">
        <title>Discovery of the Pendulisporaceae a myxobacterial family with distinct sporulation behavior and unique specialized metabolism.</title>
        <authorList>
            <person name="Garcia R."/>
            <person name="Popoff A."/>
            <person name="Bader C.D."/>
            <person name="Loehr J."/>
            <person name="Walesch S."/>
            <person name="Walt C."/>
            <person name="Boldt J."/>
            <person name="Bunk B."/>
            <person name="Haeckl F.J.F.P.J."/>
            <person name="Gunesch A.P."/>
            <person name="Birkelbach J."/>
            <person name="Nuebel U."/>
            <person name="Pietschmann T."/>
            <person name="Bach T."/>
            <person name="Mueller R."/>
        </authorList>
    </citation>
    <scope>NUCLEOTIDE SEQUENCE [LARGE SCALE GENOMIC DNA]</scope>
    <source>
        <strain evidence="6 7">MSr12523</strain>
    </source>
</reference>
<comment type="cofactor">
    <cofactor evidence="1">
        <name>pyridoxal 5'-phosphate</name>
        <dbReference type="ChEBI" id="CHEBI:597326"/>
    </cofactor>
</comment>
<proteinExistence type="inferred from homology"/>
<evidence type="ECO:0000256" key="2">
    <source>
        <dbReference type="ARBA" id="ARBA00006966"/>
    </source>
</evidence>
<evidence type="ECO:0000313" key="6">
    <source>
        <dbReference type="EMBL" id="WXA94414.1"/>
    </source>
</evidence>
<comment type="similarity">
    <text evidence="2">Belongs to the threonine aldolase family.</text>
</comment>
<dbReference type="Proteomes" id="UP001379533">
    <property type="component" value="Chromosome"/>
</dbReference>
<dbReference type="InterPro" id="IPR001597">
    <property type="entry name" value="ArAA_b-elim_lyase/Thr_aldolase"/>
</dbReference>
<dbReference type="PANTHER" id="PTHR48097:SF9">
    <property type="entry name" value="L-THREONINE ALDOLASE"/>
    <property type="match status" value="1"/>
</dbReference>
<dbReference type="PROSITE" id="PS51318">
    <property type="entry name" value="TAT"/>
    <property type="match status" value="1"/>
</dbReference>
<keyword evidence="7" id="KW-1185">Reference proteome</keyword>
<dbReference type="Gene3D" id="3.90.1150.10">
    <property type="entry name" value="Aspartate Aminotransferase, domain 1"/>
    <property type="match status" value="1"/>
</dbReference>
<feature type="chain" id="PRO_5046213367" evidence="4">
    <location>
        <begin position="30"/>
        <end position="400"/>
    </location>
</feature>
<name>A0ABZ2K8K3_9BACT</name>
<dbReference type="PANTHER" id="PTHR48097">
    <property type="entry name" value="L-THREONINE ALDOLASE-RELATED"/>
    <property type="match status" value="1"/>
</dbReference>
<protein>
    <submittedName>
        <fullName evidence="6">Beta-eliminating lyase-related protein</fullName>
    </submittedName>
</protein>
<accession>A0ABZ2K8K3</accession>
<feature type="domain" description="Aromatic amino acid beta-eliminating lyase/threonine aldolase" evidence="5">
    <location>
        <begin position="83"/>
        <end position="330"/>
    </location>
</feature>
<feature type="signal peptide" evidence="4">
    <location>
        <begin position="1"/>
        <end position="29"/>
    </location>
</feature>
<sequence length="400" mass="43243">MLPRLSRRDWVLTMGAGFGSALSSGLACAAPPAPPAKAPRLGSEQEQLLANCRGALATAARIIDGAELVRIGEWCQQQGVTADVYGSGELVESLEKKVAALLGYPAACFMPTGTMAQLILLRLHAEKSRSRAVGLHPSSHHILHEDAAFELLDGLYGVVLSPWMRTILGNDVKQAHQKEPLAVVSVELPVRYTGQLQTWDELESLKAACKEADIPLHVDGARLWECAPAYGRPLAEICRGFASVYVSLYKTIGALGGAIVAGPSPLIANARVWRHRFGGNVFGFFPYAASAAMRIDDTLARIPTWVTRARKLAARLAKDPRFIVTPTPPPTNLFHIYVRGERAALNAKRDQIARERRIWVTHGFGPARVPGYCDAELQLGAQSDAVSDDEAFQSVTALVA</sequence>
<organism evidence="6 7">
    <name type="scientific">Pendulispora brunnea</name>
    <dbReference type="NCBI Taxonomy" id="2905690"/>
    <lineage>
        <taxon>Bacteria</taxon>
        <taxon>Pseudomonadati</taxon>
        <taxon>Myxococcota</taxon>
        <taxon>Myxococcia</taxon>
        <taxon>Myxococcales</taxon>
        <taxon>Sorangiineae</taxon>
        <taxon>Pendulisporaceae</taxon>
        <taxon>Pendulispora</taxon>
    </lineage>
</organism>
<evidence type="ECO:0000256" key="1">
    <source>
        <dbReference type="ARBA" id="ARBA00001933"/>
    </source>
</evidence>
<gene>
    <name evidence="6" type="ORF">LZC95_49210</name>
</gene>